<protein>
    <recommendedName>
        <fullName evidence="4">Coiled-coil domain-containing protein 61</fullName>
    </recommendedName>
</protein>
<dbReference type="CDD" id="cd22284">
    <property type="entry name" value="HD_CCDC61_N"/>
    <property type="match status" value="1"/>
</dbReference>
<gene>
    <name evidence="2" type="ORF">CDAUBV1_LOCUS17222</name>
</gene>
<dbReference type="AlphaFoldDB" id="A0AAV2U019"/>
<evidence type="ECO:0000313" key="3">
    <source>
        <dbReference type="Proteomes" id="UP001497525"/>
    </source>
</evidence>
<feature type="compositionally biased region" description="Basic and acidic residues" evidence="1">
    <location>
        <begin position="665"/>
        <end position="700"/>
    </location>
</feature>
<dbReference type="SUPFAM" id="SSF56672">
    <property type="entry name" value="DNA/RNA polymerases"/>
    <property type="match status" value="1"/>
</dbReference>
<dbReference type="Proteomes" id="UP001497525">
    <property type="component" value="Unassembled WGS sequence"/>
</dbReference>
<evidence type="ECO:0008006" key="4">
    <source>
        <dbReference type="Google" id="ProtNLM"/>
    </source>
</evidence>
<reference evidence="2" key="1">
    <citation type="submission" date="2024-06" db="EMBL/GenBank/DDBJ databases">
        <authorList>
            <person name="Liu X."/>
            <person name="Lenzi L."/>
            <person name="Haldenby T S."/>
            <person name="Uol C."/>
        </authorList>
    </citation>
    <scope>NUCLEOTIDE SEQUENCE</scope>
</reference>
<accession>A0AAV2U019</accession>
<evidence type="ECO:0000256" key="1">
    <source>
        <dbReference type="SAM" id="MobiDB-lite"/>
    </source>
</evidence>
<dbReference type="InterPro" id="IPR043502">
    <property type="entry name" value="DNA/RNA_pol_sf"/>
</dbReference>
<feature type="compositionally biased region" description="Low complexity" evidence="1">
    <location>
        <begin position="417"/>
        <end position="435"/>
    </location>
</feature>
<dbReference type="InterPro" id="IPR049733">
    <property type="entry name" value="CCDC61_N"/>
</dbReference>
<evidence type="ECO:0000313" key="2">
    <source>
        <dbReference type="EMBL" id="CAL5141932.1"/>
    </source>
</evidence>
<feature type="compositionally biased region" description="Low complexity" evidence="1">
    <location>
        <begin position="613"/>
        <end position="624"/>
    </location>
</feature>
<comment type="caution">
    <text evidence="2">The sequence shown here is derived from an EMBL/GenBank/DDBJ whole genome shotgun (WGS) entry which is preliminary data.</text>
</comment>
<dbReference type="EMBL" id="CAXLJL010000933">
    <property type="protein sequence ID" value="CAL5141932.1"/>
    <property type="molecule type" value="Genomic_DNA"/>
</dbReference>
<dbReference type="InterPro" id="IPR043128">
    <property type="entry name" value="Rev_trsase/Diguanyl_cyclase"/>
</dbReference>
<feature type="region of interest" description="Disordered" evidence="1">
    <location>
        <begin position="416"/>
        <end position="461"/>
    </location>
</feature>
<feature type="compositionally biased region" description="Basic and acidic residues" evidence="1">
    <location>
        <begin position="763"/>
        <end position="777"/>
    </location>
</feature>
<proteinExistence type="predicted"/>
<organism evidence="2 3">
    <name type="scientific">Calicophoron daubneyi</name>
    <name type="common">Rumen fluke</name>
    <name type="synonym">Paramphistomum daubneyi</name>
    <dbReference type="NCBI Taxonomy" id="300641"/>
    <lineage>
        <taxon>Eukaryota</taxon>
        <taxon>Metazoa</taxon>
        <taxon>Spiralia</taxon>
        <taxon>Lophotrochozoa</taxon>
        <taxon>Platyhelminthes</taxon>
        <taxon>Trematoda</taxon>
        <taxon>Digenea</taxon>
        <taxon>Plagiorchiida</taxon>
        <taxon>Pronocephalata</taxon>
        <taxon>Paramphistomoidea</taxon>
        <taxon>Paramphistomidae</taxon>
        <taxon>Calicophoron</taxon>
    </lineage>
</organism>
<name>A0AAV2U019_CALDB</name>
<sequence>MATWPLIKCLNEMRSFLGIASYYGRFTGQFSTIAAPLYTLLEKGTEFNLRNSVMNSKYVVTLKDDLIGSQELVRKHLSTQQGKQKEYYDSLSPEVAVLQMDTCGDGFLSVRQNLHGDNYNIELFSEDDTCAKLEVRDCATGEEWHSLLTVDYIEGLSKKTGSFKRFDVFISMLQSALLQRTAALTLDLVSLEDLQILHDAKVPKVGQGERPVSSSTQDKRYLILSYTTEFDKIHYPLPLNYVGRLSAERLREVIKDLRIKLSKLYSSSGHSLPVPVEDPSLSGMQTLTLKLQAENEGLSRELAHLRSSTYPSVLNEPNGNMEVSMRANLREFVSELETELCEEKSRSSHLANQYRQDVAQLRSELNASASCQRSLYRRIQQLTNELALFKRGRNPAFSHVAYPVYSRSISADSTAARSQRSLSGHSSSHSFTHVSRPSRRDGAELPALSRKSCTGSGDHFSGQFPILERRLNYSGRPGSASPTLCRPTASPLYEGYRRSIASLRNFGRDSWVSRSQSLVVRPRANSLDRFVRSAKPPIPRFDPTAYVREKEIQRREMKLKRFAERQAQLASHLGCQNQLRPDYHACRNNGCVLVEGDSDPVCLKRHSRLSGASFSAMSSSSYESIPRPEGKRQSYRRNAQWKANRPPSLSPDPIRELVRASNSPPRRDTANKPVRRELRGKLSSDEESSFRRRQPKESNKNTRRLNGSFRNSRAPAPLNDLSNRASSRQRSSSRRSALDSEADMDESLQSVDRRTPHRKGKYIRGEANGKEPDADLDDIDRRLNILQDFFQKYLSDS</sequence>
<dbReference type="Gene3D" id="3.30.70.270">
    <property type="match status" value="1"/>
</dbReference>
<feature type="region of interest" description="Disordered" evidence="1">
    <location>
        <begin position="613"/>
        <end position="777"/>
    </location>
</feature>